<dbReference type="PROSITE" id="PS00211">
    <property type="entry name" value="ABC_TRANSPORTER_1"/>
    <property type="match status" value="1"/>
</dbReference>
<keyword evidence="7 9" id="KW-1133">Transmembrane helix</keyword>
<dbReference type="InterPro" id="IPR003439">
    <property type="entry name" value="ABC_transporter-like_ATP-bd"/>
</dbReference>
<evidence type="ECO:0000313" key="13">
    <source>
        <dbReference type="Proteomes" id="UP000239706"/>
    </source>
</evidence>
<keyword evidence="6 12" id="KW-0067">ATP-binding</keyword>
<evidence type="ECO:0000259" key="10">
    <source>
        <dbReference type="PROSITE" id="PS50893"/>
    </source>
</evidence>
<evidence type="ECO:0000256" key="4">
    <source>
        <dbReference type="ARBA" id="ARBA00022692"/>
    </source>
</evidence>
<dbReference type="Pfam" id="PF00664">
    <property type="entry name" value="ABC_membrane"/>
    <property type="match status" value="1"/>
</dbReference>
<dbReference type="Proteomes" id="UP000239706">
    <property type="component" value="Unassembled WGS sequence"/>
</dbReference>
<comment type="caution">
    <text evidence="12">The sequence shown here is derived from an EMBL/GenBank/DDBJ whole genome shotgun (WGS) entry which is preliminary data.</text>
</comment>
<dbReference type="CDD" id="cd18542">
    <property type="entry name" value="ABC_6TM_YknU_like"/>
    <property type="match status" value="1"/>
</dbReference>
<dbReference type="EC" id="3.6.3.-" evidence="12"/>
<dbReference type="GO" id="GO:0005886">
    <property type="term" value="C:plasma membrane"/>
    <property type="evidence" value="ECO:0007669"/>
    <property type="project" value="UniProtKB-SubCell"/>
</dbReference>
<gene>
    <name evidence="12" type="ORF">CLLI_12700</name>
</gene>
<evidence type="ECO:0000256" key="8">
    <source>
        <dbReference type="ARBA" id="ARBA00023136"/>
    </source>
</evidence>
<evidence type="ECO:0000256" key="9">
    <source>
        <dbReference type="SAM" id="Phobius"/>
    </source>
</evidence>
<dbReference type="FunFam" id="3.40.50.300:FF:000221">
    <property type="entry name" value="Multidrug ABC transporter ATP-binding protein"/>
    <property type="match status" value="1"/>
</dbReference>
<keyword evidence="3" id="KW-1003">Cell membrane</keyword>
<feature type="transmembrane region" description="Helical" evidence="9">
    <location>
        <begin position="157"/>
        <end position="174"/>
    </location>
</feature>
<dbReference type="SUPFAM" id="SSF90123">
    <property type="entry name" value="ABC transporter transmembrane region"/>
    <property type="match status" value="1"/>
</dbReference>
<organism evidence="12 13">
    <name type="scientific">Clostridium liquoris</name>
    <dbReference type="NCBI Taxonomy" id="1289519"/>
    <lineage>
        <taxon>Bacteria</taxon>
        <taxon>Bacillati</taxon>
        <taxon>Bacillota</taxon>
        <taxon>Clostridia</taxon>
        <taxon>Eubacteriales</taxon>
        <taxon>Clostridiaceae</taxon>
        <taxon>Clostridium</taxon>
    </lineage>
</organism>
<dbReference type="RefSeq" id="WP_106063388.1">
    <property type="nucleotide sequence ID" value="NZ_PVXO01000034.1"/>
</dbReference>
<dbReference type="EMBL" id="PVXO01000034">
    <property type="protein sequence ID" value="PRR78931.1"/>
    <property type="molecule type" value="Genomic_DNA"/>
</dbReference>
<dbReference type="InterPro" id="IPR003593">
    <property type="entry name" value="AAA+_ATPase"/>
</dbReference>
<dbReference type="InterPro" id="IPR027417">
    <property type="entry name" value="P-loop_NTPase"/>
</dbReference>
<comment type="subcellular location">
    <subcellularLocation>
        <location evidence="1">Cell membrane</location>
        <topology evidence="1">Multi-pass membrane protein</topology>
    </subcellularLocation>
</comment>
<feature type="domain" description="ABC transporter" evidence="10">
    <location>
        <begin position="353"/>
        <end position="587"/>
    </location>
</feature>
<feature type="transmembrane region" description="Helical" evidence="9">
    <location>
        <begin position="74"/>
        <end position="95"/>
    </location>
</feature>
<feature type="transmembrane region" description="Helical" evidence="9">
    <location>
        <begin position="262"/>
        <end position="284"/>
    </location>
</feature>
<dbReference type="InterPro" id="IPR011527">
    <property type="entry name" value="ABC1_TM_dom"/>
</dbReference>
<keyword evidence="5" id="KW-0547">Nucleotide-binding</keyword>
<feature type="transmembrane region" description="Helical" evidence="9">
    <location>
        <begin position="180"/>
        <end position="197"/>
    </location>
</feature>
<feature type="transmembrane region" description="Helical" evidence="9">
    <location>
        <begin position="16"/>
        <end position="39"/>
    </location>
</feature>
<sequence>MKSSKRLWEFLHGNKLLYLGAIFSIAMATFISTLVPMVIKVAIDSIIGDKPLKTSQFINSIINKVGGRSLLAENLWICSIVLVLLTVIRGIFLFLRGKLSETASENITKNIRERLYNHIQYLPYEYHVKSEKGELIQRCTSDVDTIRKFLSTQFVEIGRAIFIVIFSIIAMLSLSIRMTLISTATIPFIFAFSFIFFSKIKNLFKEVDEAEAKMITVLQENLSGVRTVRAFGREKYEIEKYNKKNENYTKLCLKLYSLLSNYWSISDFLCMFQIGLVLIFGVYLTAKGDITLGTLVVFINYEGMLLWPVRQLGRILSDMGKMTVSINRIGEILDEEEEKEFPYEKKPEIKGNIEFKNVYFEYEKNNPVLQDISFEVNKGEKVAIMGQTGSGKSSLTYLLTRLYDYENGSIKIDGVELKDINKKWIRKNIGLVLQEPFLFSKTIKENIKIARKEAQDEEIIKAASEASIHNVILDFDKGYDTVVGENGVTLSGGQRQRVAIARTLINKTPILIFDDSLSAVDTETDKNIRKALKSRSKGVTTFIISHRISTIKDADKIIVLDKGKIVQMGKHEELIMEEGLYKRIWEIQKNISEEDAKDEKVS</sequence>
<dbReference type="OrthoDB" id="9762778at2"/>
<evidence type="ECO:0000313" key="12">
    <source>
        <dbReference type="EMBL" id="PRR78931.1"/>
    </source>
</evidence>
<dbReference type="PANTHER" id="PTHR43394:SF1">
    <property type="entry name" value="ATP-BINDING CASSETTE SUB-FAMILY B MEMBER 10, MITOCHONDRIAL"/>
    <property type="match status" value="1"/>
</dbReference>
<keyword evidence="8 9" id="KW-0472">Membrane</keyword>
<dbReference type="PROSITE" id="PS50893">
    <property type="entry name" value="ABC_TRANSPORTER_2"/>
    <property type="match status" value="1"/>
</dbReference>
<dbReference type="PANTHER" id="PTHR43394">
    <property type="entry name" value="ATP-DEPENDENT PERMEASE MDL1, MITOCHONDRIAL"/>
    <property type="match status" value="1"/>
</dbReference>
<dbReference type="InterPro" id="IPR039421">
    <property type="entry name" value="Type_1_exporter"/>
</dbReference>
<evidence type="ECO:0000259" key="11">
    <source>
        <dbReference type="PROSITE" id="PS50929"/>
    </source>
</evidence>
<dbReference type="AlphaFoldDB" id="A0A2T0B4V4"/>
<reference evidence="12 13" key="1">
    <citation type="submission" date="2018-03" db="EMBL/GenBank/DDBJ databases">
        <title>Genome sequence of Clostridium liquoris DSM 100320.</title>
        <authorList>
            <person name="Poehlein A."/>
            <person name="Daniel R."/>
        </authorList>
    </citation>
    <scope>NUCLEOTIDE SEQUENCE [LARGE SCALE GENOMIC DNA]</scope>
    <source>
        <strain evidence="12 13">DSM 100320</strain>
    </source>
</reference>
<dbReference type="InterPro" id="IPR036640">
    <property type="entry name" value="ABC1_TM_sf"/>
</dbReference>
<protein>
    <submittedName>
        <fullName evidence="12">Putative multidrug export ATP-binding/permease protein</fullName>
        <ecNumber evidence="12">3.6.3.-</ecNumber>
    </submittedName>
</protein>
<proteinExistence type="predicted"/>
<dbReference type="Gene3D" id="3.40.50.300">
    <property type="entry name" value="P-loop containing nucleotide triphosphate hydrolases"/>
    <property type="match status" value="1"/>
</dbReference>
<evidence type="ECO:0000256" key="1">
    <source>
        <dbReference type="ARBA" id="ARBA00004651"/>
    </source>
</evidence>
<dbReference type="InterPro" id="IPR017871">
    <property type="entry name" value="ABC_transporter-like_CS"/>
</dbReference>
<dbReference type="Pfam" id="PF00005">
    <property type="entry name" value="ABC_tran"/>
    <property type="match status" value="1"/>
</dbReference>
<evidence type="ECO:0000256" key="6">
    <source>
        <dbReference type="ARBA" id="ARBA00022840"/>
    </source>
</evidence>
<evidence type="ECO:0000256" key="2">
    <source>
        <dbReference type="ARBA" id="ARBA00022448"/>
    </source>
</evidence>
<dbReference type="SMART" id="SM00382">
    <property type="entry name" value="AAA"/>
    <property type="match status" value="1"/>
</dbReference>
<dbReference type="PROSITE" id="PS50929">
    <property type="entry name" value="ABC_TM1F"/>
    <property type="match status" value="1"/>
</dbReference>
<feature type="domain" description="ABC transmembrane type-1" evidence="11">
    <location>
        <begin position="19"/>
        <end position="321"/>
    </location>
</feature>
<evidence type="ECO:0000256" key="3">
    <source>
        <dbReference type="ARBA" id="ARBA00022475"/>
    </source>
</evidence>
<dbReference type="GO" id="GO:0015421">
    <property type="term" value="F:ABC-type oligopeptide transporter activity"/>
    <property type="evidence" value="ECO:0007669"/>
    <property type="project" value="TreeGrafter"/>
</dbReference>
<dbReference type="GO" id="GO:0005524">
    <property type="term" value="F:ATP binding"/>
    <property type="evidence" value="ECO:0007669"/>
    <property type="project" value="UniProtKB-KW"/>
</dbReference>
<keyword evidence="13" id="KW-1185">Reference proteome</keyword>
<keyword evidence="4 9" id="KW-0812">Transmembrane</keyword>
<evidence type="ECO:0000256" key="7">
    <source>
        <dbReference type="ARBA" id="ARBA00022989"/>
    </source>
</evidence>
<accession>A0A2T0B4V4</accession>
<dbReference type="Gene3D" id="1.20.1560.10">
    <property type="entry name" value="ABC transporter type 1, transmembrane domain"/>
    <property type="match status" value="1"/>
</dbReference>
<evidence type="ECO:0000256" key="5">
    <source>
        <dbReference type="ARBA" id="ARBA00022741"/>
    </source>
</evidence>
<keyword evidence="2" id="KW-0813">Transport</keyword>
<dbReference type="SUPFAM" id="SSF52540">
    <property type="entry name" value="P-loop containing nucleoside triphosphate hydrolases"/>
    <property type="match status" value="1"/>
</dbReference>
<dbReference type="GO" id="GO:0016887">
    <property type="term" value="F:ATP hydrolysis activity"/>
    <property type="evidence" value="ECO:0007669"/>
    <property type="project" value="InterPro"/>
</dbReference>
<name>A0A2T0B4V4_9CLOT</name>
<keyword evidence="12" id="KW-0378">Hydrolase</keyword>